<evidence type="ECO:0000313" key="3">
    <source>
        <dbReference type="EMBL" id="EOH76753.1"/>
    </source>
</evidence>
<gene>
    <name evidence="4" type="ORF">I585_04376</name>
    <name evidence="3" type="ORF">UAI_02428</name>
</gene>
<dbReference type="eggNOG" id="ENOG502ZSKQ">
    <property type="taxonomic scope" value="Bacteria"/>
</dbReference>
<dbReference type="AlphaFoldDB" id="R2P0G2"/>
<reference evidence="4 6" key="2">
    <citation type="submission" date="2013-03" db="EMBL/GenBank/DDBJ databases">
        <title>The Genome Sequence of Enterococcus malodoratus ATCC_43197 (PacBio/Illumina hybrid assembly).</title>
        <authorList>
            <consortium name="The Broad Institute Genomics Platform"/>
            <consortium name="The Broad Institute Genome Sequencing Center for Infectious Disease"/>
            <person name="Earl A."/>
            <person name="Russ C."/>
            <person name="Gilmore M."/>
            <person name="Surin D."/>
            <person name="Walker B."/>
            <person name="Young S."/>
            <person name="Zeng Q."/>
            <person name="Gargeya S."/>
            <person name="Fitzgerald M."/>
            <person name="Haas B."/>
            <person name="Abouelleil A."/>
            <person name="Allen A.W."/>
            <person name="Alvarado L."/>
            <person name="Arachchi H.M."/>
            <person name="Berlin A.M."/>
            <person name="Chapman S.B."/>
            <person name="Gainer-Dewar J."/>
            <person name="Goldberg J."/>
            <person name="Griggs A."/>
            <person name="Gujja S."/>
            <person name="Hansen M."/>
            <person name="Howarth C."/>
            <person name="Imamovic A."/>
            <person name="Ireland A."/>
            <person name="Larimer J."/>
            <person name="McCowan C."/>
            <person name="Murphy C."/>
            <person name="Pearson M."/>
            <person name="Poon T.W."/>
            <person name="Priest M."/>
            <person name="Roberts A."/>
            <person name="Saif S."/>
            <person name="Shea T."/>
            <person name="Sisk P."/>
            <person name="Sykes S."/>
            <person name="Wortman J."/>
            <person name="Nusbaum C."/>
            <person name="Birren B."/>
        </authorList>
    </citation>
    <scope>NUCLEOTIDE SEQUENCE [LARGE SCALE GENOMIC DNA]</scope>
    <source>
        <strain evidence="4 6">ATCC 43197</strain>
    </source>
</reference>
<reference evidence="3 5" key="1">
    <citation type="submission" date="2013-02" db="EMBL/GenBank/DDBJ databases">
        <title>The Genome Sequence of Enterococcus malodoratus ATCC_43197.</title>
        <authorList>
            <consortium name="The Broad Institute Genome Sequencing Platform"/>
            <consortium name="The Broad Institute Genome Sequencing Center for Infectious Disease"/>
            <person name="Earl A.M."/>
            <person name="Gilmore M.S."/>
            <person name="Lebreton F."/>
            <person name="Walker B."/>
            <person name="Young S.K."/>
            <person name="Zeng Q."/>
            <person name="Gargeya S."/>
            <person name="Fitzgerald M."/>
            <person name="Haas B."/>
            <person name="Abouelleil A."/>
            <person name="Alvarado L."/>
            <person name="Arachchi H.M."/>
            <person name="Berlin A.M."/>
            <person name="Chapman S.B."/>
            <person name="Dewar J."/>
            <person name="Goldberg J."/>
            <person name="Griggs A."/>
            <person name="Gujja S."/>
            <person name="Hansen M."/>
            <person name="Howarth C."/>
            <person name="Imamovic A."/>
            <person name="Larimer J."/>
            <person name="McCowan C."/>
            <person name="Murphy C."/>
            <person name="Neiman D."/>
            <person name="Pearson M."/>
            <person name="Priest M."/>
            <person name="Roberts A."/>
            <person name="Saif S."/>
            <person name="Shea T."/>
            <person name="Sisk P."/>
            <person name="Sykes S."/>
            <person name="Wortman J."/>
            <person name="Nusbaum C."/>
            <person name="Birren B."/>
        </authorList>
    </citation>
    <scope>NUCLEOTIDE SEQUENCE [LARGE SCALE GENOMIC DNA]</scope>
    <source>
        <strain evidence="3 5">ATCC 43197</strain>
    </source>
</reference>
<sequence>MNKKKLVTGLLSTALLGSILVTTASPAEATDYKGQSNGSIKFKSGGLVTPPIDPPIVPPVTPPTGDFGLLYVPKEFNFAETAVPTSVVTTDTIIPIDTNWEGTPASNTGGTGGTNTATKHFAVGDVRGTRASGWRLEAKLTGDLAVSASKKLDGATITMTQGINKLTPATPPTNPWTSTPTSLSFDAHTPDSMTTSVELKKASTLIMSASGETNPGDADGRGEGYWQGEFTTINLKIPAIPMNKVAAGEQYTGTIDWTLTDSI</sequence>
<accession>R2P0G2</accession>
<dbReference type="RefSeq" id="WP_010741243.1">
    <property type="nucleotide sequence ID" value="NZ_KB946250.1"/>
</dbReference>
<dbReference type="STRING" id="71451.RV07_GL003411"/>
<comment type="caution">
    <text evidence="3">The sequence shown here is derived from an EMBL/GenBank/DDBJ whole genome shotgun (WGS) entry which is preliminary data.</text>
</comment>
<proteinExistence type="predicted"/>
<dbReference type="InterPro" id="IPR027994">
    <property type="entry name" value="WxL_dom"/>
</dbReference>
<dbReference type="Proteomes" id="UP000014148">
    <property type="component" value="Unassembled WGS sequence"/>
</dbReference>
<feature type="chain" id="PRO_5004363887" description="WxL domain-containing protein" evidence="1">
    <location>
        <begin position="30"/>
        <end position="263"/>
    </location>
</feature>
<keyword evidence="1" id="KW-0732">Signal</keyword>
<dbReference type="EMBL" id="AJAK01000017">
    <property type="protein sequence ID" value="EOH76753.1"/>
    <property type="molecule type" value="Genomic_DNA"/>
</dbReference>
<evidence type="ECO:0000313" key="6">
    <source>
        <dbReference type="Proteomes" id="UP000014148"/>
    </source>
</evidence>
<feature type="signal peptide" evidence="1">
    <location>
        <begin position="1"/>
        <end position="29"/>
    </location>
</feature>
<dbReference type="OrthoDB" id="2195270at2"/>
<feature type="domain" description="WxL" evidence="2">
    <location>
        <begin position="32"/>
        <end position="261"/>
    </location>
</feature>
<dbReference type="Pfam" id="PF13731">
    <property type="entry name" value="WxL"/>
    <property type="match status" value="1"/>
</dbReference>
<dbReference type="EMBL" id="ASWA01000005">
    <property type="protein sequence ID" value="EOT63546.1"/>
    <property type="molecule type" value="Genomic_DNA"/>
</dbReference>
<evidence type="ECO:0000259" key="2">
    <source>
        <dbReference type="Pfam" id="PF13731"/>
    </source>
</evidence>
<evidence type="ECO:0000313" key="5">
    <source>
        <dbReference type="Proteomes" id="UP000013783"/>
    </source>
</evidence>
<name>R2P0G2_9ENTE</name>
<keyword evidence="6" id="KW-1185">Reference proteome</keyword>
<organism evidence="3 5">
    <name type="scientific">Enterococcus malodoratus ATCC 43197</name>
    <dbReference type="NCBI Taxonomy" id="1158601"/>
    <lineage>
        <taxon>Bacteria</taxon>
        <taxon>Bacillati</taxon>
        <taxon>Bacillota</taxon>
        <taxon>Bacilli</taxon>
        <taxon>Lactobacillales</taxon>
        <taxon>Enterococcaceae</taxon>
        <taxon>Enterococcus</taxon>
    </lineage>
</organism>
<protein>
    <recommendedName>
        <fullName evidence="2">WxL domain-containing protein</fullName>
    </recommendedName>
</protein>
<evidence type="ECO:0000256" key="1">
    <source>
        <dbReference type="SAM" id="SignalP"/>
    </source>
</evidence>
<evidence type="ECO:0000313" key="4">
    <source>
        <dbReference type="EMBL" id="EOT63546.1"/>
    </source>
</evidence>
<dbReference type="Proteomes" id="UP000013783">
    <property type="component" value="Unassembled WGS sequence"/>
</dbReference>
<dbReference type="PATRIC" id="fig|1158601.3.peg.2388"/>